<evidence type="ECO:0000313" key="1">
    <source>
        <dbReference type="EMBL" id="PAU80381.1"/>
    </source>
</evidence>
<evidence type="ECO:0000313" key="2">
    <source>
        <dbReference type="Proteomes" id="UP000218896"/>
    </source>
</evidence>
<sequence length="113" mass="12799">MECTPVRNLKLDSKDREALKTIRKAQRNGKMLEVVLPAGVMASIFLGNNSAEAAFNIKSTDWVRFAKSMQAIGPMVRKTIIKVARMQLLRHELSPKQRQFWKNIENGCEGALQ</sequence>
<name>A0A2A2F459_9GAMM</name>
<dbReference type="RefSeq" id="WP_095617224.1">
    <property type="nucleotide sequence ID" value="NZ_NSKD01000003.1"/>
</dbReference>
<organism evidence="1 2">
    <name type="scientific">Halovibrio salipaludis</name>
    <dbReference type="NCBI Taxonomy" id="2032626"/>
    <lineage>
        <taxon>Bacteria</taxon>
        <taxon>Pseudomonadati</taxon>
        <taxon>Pseudomonadota</taxon>
        <taxon>Gammaproteobacteria</taxon>
        <taxon>Oceanospirillales</taxon>
        <taxon>Halomonadaceae</taxon>
        <taxon>Halovibrio</taxon>
    </lineage>
</organism>
<protein>
    <submittedName>
        <fullName evidence="1">Uncharacterized protein</fullName>
    </submittedName>
</protein>
<dbReference type="OrthoDB" id="5817494at2"/>
<dbReference type="AlphaFoldDB" id="A0A2A2F459"/>
<keyword evidence="2" id="KW-1185">Reference proteome</keyword>
<dbReference type="Proteomes" id="UP000218896">
    <property type="component" value="Unassembled WGS sequence"/>
</dbReference>
<proteinExistence type="predicted"/>
<reference evidence="1 2" key="1">
    <citation type="submission" date="2017-08" db="EMBL/GenBank/DDBJ databases">
        <title>Halovibrio sewagensis sp. nov., isolated from wastewater of high salinity.</title>
        <authorList>
            <person name="Dong X."/>
            <person name="Zhang G."/>
        </authorList>
    </citation>
    <scope>NUCLEOTIDE SEQUENCE [LARGE SCALE GENOMIC DNA]</scope>
    <source>
        <strain evidence="1 2">YL5-2</strain>
    </source>
</reference>
<accession>A0A2A2F459</accession>
<comment type="caution">
    <text evidence="1">The sequence shown here is derived from an EMBL/GenBank/DDBJ whole genome shotgun (WGS) entry which is preliminary data.</text>
</comment>
<gene>
    <name evidence="1" type="ORF">CK501_08000</name>
</gene>
<dbReference type="EMBL" id="NSKD01000003">
    <property type="protein sequence ID" value="PAU80381.1"/>
    <property type="molecule type" value="Genomic_DNA"/>
</dbReference>